<dbReference type="InterPro" id="IPR001841">
    <property type="entry name" value="Znf_RING"/>
</dbReference>
<evidence type="ECO:0000256" key="2">
    <source>
        <dbReference type="ARBA" id="ARBA00022723"/>
    </source>
</evidence>
<feature type="domain" description="Helicase C-terminal" evidence="11">
    <location>
        <begin position="747"/>
        <end position="903"/>
    </location>
</feature>
<evidence type="ECO:0000313" key="13">
    <source>
        <dbReference type="Proteomes" id="UP000629468"/>
    </source>
</evidence>
<feature type="domain" description="Helicase ATP-binding" evidence="10">
    <location>
        <begin position="167"/>
        <end position="348"/>
    </location>
</feature>
<feature type="region of interest" description="Disordered" evidence="9">
    <location>
        <begin position="29"/>
        <end position="58"/>
    </location>
</feature>
<keyword evidence="6" id="KW-0347">Helicase</keyword>
<evidence type="ECO:0000259" key="10">
    <source>
        <dbReference type="PROSITE" id="PS51192"/>
    </source>
</evidence>
<keyword evidence="4" id="KW-0863">Zinc-finger</keyword>
<dbReference type="GO" id="GO:0004386">
    <property type="term" value="F:helicase activity"/>
    <property type="evidence" value="ECO:0007669"/>
    <property type="project" value="UniProtKB-KW"/>
</dbReference>
<dbReference type="CDD" id="cd18793">
    <property type="entry name" value="SF2_C_SNF"/>
    <property type="match status" value="1"/>
</dbReference>
<feature type="region of interest" description="Disordered" evidence="9">
    <location>
        <begin position="635"/>
        <end position="723"/>
    </location>
</feature>
<reference evidence="12 13" key="1">
    <citation type="journal article" name="Sci. Rep.">
        <title>Telomere-to-telomere assembled and centromere annotated genomes of the two main subspecies of the button mushroom Agaricus bisporus reveal especially polymorphic chromosome ends.</title>
        <authorList>
            <person name="Sonnenberg A.S.M."/>
            <person name="Sedaghat-Telgerd N."/>
            <person name="Lavrijssen B."/>
            <person name="Ohm R.A."/>
            <person name="Hendrickx P.M."/>
            <person name="Scholtmeijer K."/>
            <person name="Baars J.J.P."/>
            <person name="van Peer A."/>
        </authorList>
    </citation>
    <scope>NUCLEOTIDE SEQUENCE [LARGE SCALE GENOMIC DNA]</scope>
    <source>
        <strain evidence="12 13">H119_p4</strain>
    </source>
</reference>
<dbReference type="Gene3D" id="3.40.50.300">
    <property type="entry name" value="P-loop containing nucleotide triphosphate hydrolases"/>
    <property type="match status" value="2"/>
</dbReference>
<dbReference type="SMART" id="SM00490">
    <property type="entry name" value="HELICc"/>
    <property type="match status" value="1"/>
</dbReference>
<evidence type="ECO:0000256" key="8">
    <source>
        <dbReference type="ARBA" id="ARBA00022840"/>
    </source>
</evidence>
<dbReference type="GO" id="GO:0016787">
    <property type="term" value="F:hydrolase activity"/>
    <property type="evidence" value="ECO:0007669"/>
    <property type="project" value="UniProtKB-KW"/>
</dbReference>
<dbReference type="InterPro" id="IPR001650">
    <property type="entry name" value="Helicase_C-like"/>
</dbReference>
<feature type="compositionally biased region" description="Low complexity" evidence="9">
    <location>
        <begin position="647"/>
        <end position="658"/>
    </location>
</feature>
<dbReference type="InterPro" id="IPR000330">
    <property type="entry name" value="SNF2_N"/>
</dbReference>
<accession>A0A8H7BZK7</accession>
<gene>
    <name evidence="12" type="ORF">Agabi119p4_11328</name>
</gene>
<feature type="compositionally biased region" description="Polar residues" evidence="9">
    <location>
        <begin position="924"/>
        <end position="934"/>
    </location>
</feature>
<evidence type="ECO:0000256" key="9">
    <source>
        <dbReference type="SAM" id="MobiDB-lite"/>
    </source>
</evidence>
<dbReference type="CDD" id="cd18008">
    <property type="entry name" value="DEXDc_SHPRH-like"/>
    <property type="match status" value="1"/>
</dbReference>
<evidence type="ECO:0000259" key="11">
    <source>
        <dbReference type="PROSITE" id="PS51194"/>
    </source>
</evidence>
<dbReference type="InterPro" id="IPR013083">
    <property type="entry name" value="Znf_RING/FYVE/PHD"/>
</dbReference>
<dbReference type="SMART" id="SM00184">
    <property type="entry name" value="RING"/>
    <property type="match status" value="1"/>
</dbReference>
<evidence type="ECO:0000256" key="1">
    <source>
        <dbReference type="ARBA" id="ARBA00007025"/>
    </source>
</evidence>
<keyword evidence="3" id="KW-0547">Nucleotide-binding</keyword>
<dbReference type="PROSITE" id="PS51194">
    <property type="entry name" value="HELICASE_CTER"/>
    <property type="match status" value="1"/>
</dbReference>
<feature type="compositionally biased region" description="Polar residues" evidence="9">
    <location>
        <begin position="698"/>
        <end position="717"/>
    </location>
</feature>
<dbReference type="GO" id="GO:0005634">
    <property type="term" value="C:nucleus"/>
    <property type="evidence" value="ECO:0007669"/>
    <property type="project" value="TreeGrafter"/>
</dbReference>
<dbReference type="PROSITE" id="PS51192">
    <property type="entry name" value="HELICASE_ATP_BIND_1"/>
    <property type="match status" value="1"/>
</dbReference>
<dbReference type="Proteomes" id="UP000629468">
    <property type="component" value="Unassembled WGS sequence"/>
</dbReference>
<dbReference type="Pfam" id="PF00176">
    <property type="entry name" value="SNF2-rel_dom"/>
    <property type="match status" value="1"/>
</dbReference>
<comment type="caution">
    <text evidence="12">The sequence shown here is derived from an EMBL/GenBank/DDBJ whole genome shotgun (WGS) entry which is preliminary data.</text>
</comment>
<dbReference type="InterPro" id="IPR050628">
    <property type="entry name" value="SNF2_RAD54_helicase_TF"/>
</dbReference>
<evidence type="ECO:0000256" key="4">
    <source>
        <dbReference type="ARBA" id="ARBA00022771"/>
    </source>
</evidence>
<dbReference type="AlphaFoldDB" id="A0A8H7BZK7"/>
<dbReference type="Gene3D" id="3.40.50.10810">
    <property type="entry name" value="Tandem AAA-ATPase domain"/>
    <property type="match status" value="1"/>
</dbReference>
<dbReference type="InterPro" id="IPR017907">
    <property type="entry name" value="Znf_RING_CS"/>
</dbReference>
<evidence type="ECO:0000256" key="3">
    <source>
        <dbReference type="ARBA" id="ARBA00022741"/>
    </source>
</evidence>
<comment type="similarity">
    <text evidence="1">Belongs to the SNF2/RAD54 helicase family.</text>
</comment>
<keyword evidence="8" id="KW-0067">ATP-binding</keyword>
<sequence>MTVCAMMSGGKTAGRSSLLDALDESLVSGSQRAVRQPSLAPMQSQSPEESEEDESSSAYANSQFLLKMMDVKPSASQPSPAGVITHRRNFNLFYDQETPLKPIDFGGADQEEKLAEFVTKAIDNVSHGLSVQTAIEKLGLECKQDYLPGLEVRLLAHQAIGVAWMLEQEKGPHKGGILADDMGLGKTVQMIATMVKNMPDIEDDHRTTLVVVPAALLQQWKDEIEAKTNGLFSVHIHHGKDKLKSSSAVKSMDVVITSYQTLHADFHSPSDVDPQDEYNWLVKYGGPLARTKFFRVIADEAQFIRNRATRASISLAYVRAKYRWMLTGTPVTNTLVDLYGLLRFGRFRPFNDWDSFNSHIAKVQMNDALLAGTRAQAILKPILLRRTKDSNIEGVPILQLPPKDVELVKLKFSEQEREIYNSFETRSKITINQFIRNNTLVKSHHIILVLILRLRQLCCHPHLILSQTEDFSDPTVLMADECAKELARAKKEIGGTLVAEIKQRFLLRKAADELVDFNNDDADIAGTSECPKCSDMLLADNGRILGCGHEICFDCALNLKNSAFEHDGIFGYGNEKQNDAVEKMYEIAQVKGWRPCPTCGEMIDLGPQKTFKWAAFEPSDRELYDYDRAKKEAKRKLARRKKESSRKPSLPSKPSSSRDIMDLSDSEDELPSFGGLGPSPKRRKKSHDHSSDDDARGSSVSRGKLNKSQVASQNEGAGTSMEGLSAATVKTWSRGNNDMVSSTKMVEMTRLLKKWEASGDKIIVYSQWTSMLDLIEIEYSHHGIDSLRFDGKMNKTSKDEVLAQFKQQGGPKVILISTKCGSVGLNLVAANRVINMDLSWNYAAESQAYDRCHRIGQEKNVFVKRLVVEDTIEERMLKLQEVKMGLSDAALGEGSGIKLSKLSVKDIKYLFGMTKPKPAKEDGTTQTQLPTRPD</sequence>
<keyword evidence="7" id="KW-0862">Zinc</keyword>
<dbReference type="InterPro" id="IPR014001">
    <property type="entry name" value="Helicase_ATP-bd"/>
</dbReference>
<name>A0A8H7BZK7_AGABI</name>
<dbReference type="PANTHER" id="PTHR45626">
    <property type="entry name" value="TRANSCRIPTION TERMINATION FACTOR 2-RELATED"/>
    <property type="match status" value="1"/>
</dbReference>
<evidence type="ECO:0000256" key="5">
    <source>
        <dbReference type="ARBA" id="ARBA00022801"/>
    </source>
</evidence>
<dbReference type="InterPro" id="IPR049730">
    <property type="entry name" value="SNF2/RAD54-like_C"/>
</dbReference>
<protein>
    <submittedName>
        <fullName evidence="12">Uncharacterized protein</fullName>
    </submittedName>
</protein>
<proteinExistence type="inferred from homology"/>
<dbReference type="SUPFAM" id="SSF52540">
    <property type="entry name" value="P-loop containing nucleoside triphosphate hydrolases"/>
    <property type="match status" value="2"/>
</dbReference>
<evidence type="ECO:0000313" key="12">
    <source>
        <dbReference type="EMBL" id="KAF7759633.1"/>
    </source>
</evidence>
<dbReference type="InterPro" id="IPR038718">
    <property type="entry name" value="SNF2-like_sf"/>
</dbReference>
<evidence type="ECO:0000256" key="6">
    <source>
        <dbReference type="ARBA" id="ARBA00022806"/>
    </source>
</evidence>
<dbReference type="SMART" id="SM00487">
    <property type="entry name" value="DEXDc"/>
    <property type="match status" value="1"/>
</dbReference>
<dbReference type="Gene3D" id="3.30.40.10">
    <property type="entry name" value="Zinc/RING finger domain, C3HC4 (zinc finger)"/>
    <property type="match status" value="1"/>
</dbReference>
<dbReference type="GO" id="GO:0005737">
    <property type="term" value="C:cytoplasm"/>
    <property type="evidence" value="ECO:0007669"/>
    <property type="project" value="TreeGrafter"/>
</dbReference>
<dbReference type="GO" id="GO:0000724">
    <property type="term" value="P:double-strand break repair via homologous recombination"/>
    <property type="evidence" value="ECO:0007669"/>
    <property type="project" value="TreeGrafter"/>
</dbReference>
<keyword evidence="2" id="KW-0479">Metal-binding</keyword>
<dbReference type="GO" id="GO:0008270">
    <property type="term" value="F:zinc ion binding"/>
    <property type="evidence" value="ECO:0007669"/>
    <property type="project" value="UniProtKB-KW"/>
</dbReference>
<keyword evidence="5" id="KW-0378">Hydrolase</keyword>
<dbReference type="InterPro" id="IPR027417">
    <property type="entry name" value="P-loop_NTPase"/>
</dbReference>
<dbReference type="GO" id="GO:0008094">
    <property type="term" value="F:ATP-dependent activity, acting on DNA"/>
    <property type="evidence" value="ECO:0007669"/>
    <property type="project" value="TreeGrafter"/>
</dbReference>
<dbReference type="GO" id="GO:0005524">
    <property type="term" value="F:ATP binding"/>
    <property type="evidence" value="ECO:0007669"/>
    <property type="project" value="UniProtKB-KW"/>
</dbReference>
<evidence type="ECO:0000256" key="7">
    <source>
        <dbReference type="ARBA" id="ARBA00022833"/>
    </source>
</evidence>
<dbReference type="PROSITE" id="PS00518">
    <property type="entry name" value="ZF_RING_1"/>
    <property type="match status" value="1"/>
</dbReference>
<organism evidence="12 13">
    <name type="scientific">Agaricus bisporus var. burnettii</name>
    <dbReference type="NCBI Taxonomy" id="192524"/>
    <lineage>
        <taxon>Eukaryota</taxon>
        <taxon>Fungi</taxon>
        <taxon>Dikarya</taxon>
        <taxon>Basidiomycota</taxon>
        <taxon>Agaricomycotina</taxon>
        <taxon>Agaricomycetes</taxon>
        <taxon>Agaricomycetidae</taxon>
        <taxon>Agaricales</taxon>
        <taxon>Agaricineae</taxon>
        <taxon>Agaricaceae</taxon>
        <taxon>Agaricus</taxon>
    </lineage>
</organism>
<dbReference type="EMBL" id="JABXXO010000016">
    <property type="protein sequence ID" value="KAF7759633.1"/>
    <property type="molecule type" value="Genomic_DNA"/>
</dbReference>
<feature type="region of interest" description="Disordered" evidence="9">
    <location>
        <begin position="914"/>
        <end position="934"/>
    </location>
</feature>
<dbReference type="PANTHER" id="PTHR45626:SF16">
    <property type="entry name" value="ATP-DEPENDENT HELICASE ULS1"/>
    <property type="match status" value="1"/>
</dbReference>
<feature type="compositionally biased region" description="Basic residues" evidence="9">
    <location>
        <begin position="635"/>
        <end position="644"/>
    </location>
</feature>
<dbReference type="Pfam" id="PF00271">
    <property type="entry name" value="Helicase_C"/>
    <property type="match status" value="1"/>
</dbReference>